<comment type="caution">
    <text evidence="2">The sequence shown here is derived from an EMBL/GenBank/DDBJ whole genome shotgun (WGS) entry which is preliminary data.</text>
</comment>
<sequence>MKIAALAAIVSTSAYAFCGFYVAGGGAELFNNATQVVLMREGTRTVLSMQNNYQGPPEDFAMVIPVPVVLKKENVKTLSKSIFGRVDTLAAPRLVEYWEMDPCFVEPPMMSLGTLGGMGTGGGRMLSKGGGGAMVVVEAQFEVGEYEIVVLSAKDALALEKWLKDNKYKLPGGAEPLFRPYIQQGMKFFVARVNAKKVTFEKGMAQLSPLRFFYDSEKFELPIRLGLINAKDKQDLIVHILARGQRYEVANYPNVTIPTNIDLVPSARSEFPYFYVSLFDRTLKSKPNAVVTEYAWQASSCDPCPTSPLSPEDFQTLGADVVPSKGQVKDPWDPRQGWTLTRLHARYDKSSLGEDLVFKAAKAIVGGREFLTDGKQLEQGFRNDEINNFQARYAIRYPWTGEVKCSNPVWGRWGGPPAGVGKDTKAATNTAFTPRDASKVDTLAESPIAELQVKGAKRFAGEVLRKEKK</sequence>
<evidence type="ECO:0000313" key="2">
    <source>
        <dbReference type="EMBL" id="PZR17426.1"/>
    </source>
</evidence>
<dbReference type="Proteomes" id="UP000249061">
    <property type="component" value="Unassembled WGS sequence"/>
</dbReference>
<gene>
    <name evidence="2" type="ORF">DI536_03630</name>
</gene>
<organism evidence="2 3">
    <name type="scientific">Archangium gephyra</name>
    <dbReference type="NCBI Taxonomy" id="48"/>
    <lineage>
        <taxon>Bacteria</taxon>
        <taxon>Pseudomonadati</taxon>
        <taxon>Myxococcota</taxon>
        <taxon>Myxococcia</taxon>
        <taxon>Myxococcales</taxon>
        <taxon>Cystobacterineae</taxon>
        <taxon>Archangiaceae</taxon>
        <taxon>Archangium</taxon>
    </lineage>
</organism>
<evidence type="ECO:0008006" key="4">
    <source>
        <dbReference type="Google" id="ProtNLM"/>
    </source>
</evidence>
<dbReference type="AlphaFoldDB" id="A0A2W5TYN5"/>
<evidence type="ECO:0000313" key="3">
    <source>
        <dbReference type="Proteomes" id="UP000249061"/>
    </source>
</evidence>
<dbReference type="InterPro" id="IPR019283">
    <property type="entry name" value="DUF2330"/>
</dbReference>
<dbReference type="Pfam" id="PF10092">
    <property type="entry name" value="DUF2330"/>
    <property type="match status" value="1"/>
</dbReference>
<keyword evidence="1" id="KW-0732">Signal</keyword>
<accession>A0A2W5TYN5</accession>
<protein>
    <recommendedName>
        <fullName evidence="4">DUF2330 domain-containing protein</fullName>
    </recommendedName>
</protein>
<evidence type="ECO:0000256" key="1">
    <source>
        <dbReference type="SAM" id="SignalP"/>
    </source>
</evidence>
<feature type="chain" id="PRO_5016108711" description="DUF2330 domain-containing protein" evidence="1">
    <location>
        <begin position="17"/>
        <end position="469"/>
    </location>
</feature>
<name>A0A2W5TYN5_9BACT</name>
<feature type="signal peptide" evidence="1">
    <location>
        <begin position="1"/>
        <end position="16"/>
    </location>
</feature>
<proteinExistence type="predicted"/>
<reference evidence="2 3" key="1">
    <citation type="submission" date="2017-08" db="EMBL/GenBank/DDBJ databases">
        <title>Infants hospitalized years apart are colonized by the same room-sourced microbial strains.</title>
        <authorList>
            <person name="Brooks B."/>
            <person name="Olm M.R."/>
            <person name="Firek B.A."/>
            <person name="Baker R."/>
            <person name="Thomas B.C."/>
            <person name="Morowitz M.J."/>
            <person name="Banfield J.F."/>
        </authorList>
    </citation>
    <scope>NUCLEOTIDE SEQUENCE [LARGE SCALE GENOMIC DNA]</scope>
    <source>
        <strain evidence="2">S2_003_000_R2_14</strain>
    </source>
</reference>
<dbReference type="EMBL" id="QFQP01000002">
    <property type="protein sequence ID" value="PZR17426.1"/>
    <property type="molecule type" value="Genomic_DNA"/>
</dbReference>